<sequence length="160" mass="17780">MKRRYCDDLSKQKNKKGDAMNVRQWLFLSSVLMCSTGLHAAAGPLEAKGLWLTAEKDAVVRLDDCADKAGAICGQIVWVKDAASTSSDCGVQILQLTRYDQDAWRDGWVYDPRDQKKYKGAVRVKDGRLNVRAFVGTEVLGKTEQFERIATLPPAPVCKS</sequence>
<dbReference type="Proteomes" id="UP000274541">
    <property type="component" value="Unassembled WGS sequence"/>
</dbReference>
<evidence type="ECO:0000313" key="3">
    <source>
        <dbReference type="Proteomes" id="UP000274541"/>
    </source>
</evidence>
<dbReference type="InterPro" id="IPR019223">
    <property type="entry name" value="DUF2147"/>
</dbReference>
<accession>A0A0Q0BZU1</accession>
<name>A0A0Q0BZU1_PSEAP</name>
<dbReference type="Pfam" id="PF09917">
    <property type="entry name" value="DUF2147"/>
    <property type="match status" value="1"/>
</dbReference>
<dbReference type="EMBL" id="RBPX01000287">
    <property type="protein sequence ID" value="RMO61228.1"/>
    <property type="molecule type" value="Genomic_DNA"/>
</dbReference>
<proteinExistence type="predicted"/>
<dbReference type="AlphaFoldDB" id="A0A0Q0BZU1"/>
<organism evidence="2 3">
    <name type="scientific">Pseudomonas syringae pv. aptata</name>
    <dbReference type="NCBI Taxonomy" id="83167"/>
    <lineage>
        <taxon>Bacteria</taxon>
        <taxon>Pseudomonadati</taxon>
        <taxon>Pseudomonadota</taxon>
        <taxon>Gammaproteobacteria</taxon>
        <taxon>Pseudomonadales</taxon>
        <taxon>Pseudomonadaceae</taxon>
        <taxon>Pseudomonas</taxon>
        <taxon>Pseudomonas syringae</taxon>
    </lineage>
</organism>
<reference evidence="2 3" key="1">
    <citation type="submission" date="2018-08" db="EMBL/GenBank/DDBJ databases">
        <title>Recombination of ecologically and evolutionarily significant loci maintains genetic cohesion in the Pseudomonas syringae species complex.</title>
        <authorList>
            <person name="Dillon M."/>
            <person name="Thakur S."/>
            <person name="Almeida R.N.D."/>
            <person name="Weir B.S."/>
            <person name="Guttman D.S."/>
        </authorList>
    </citation>
    <scope>NUCLEOTIDE SEQUENCE [LARGE SCALE GENOMIC DNA]</scope>
    <source>
        <strain evidence="2 3">ICMP 4388</strain>
    </source>
</reference>
<evidence type="ECO:0000259" key="1">
    <source>
        <dbReference type="Pfam" id="PF09917"/>
    </source>
</evidence>
<evidence type="ECO:0000313" key="2">
    <source>
        <dbReference type="EMBL" id="RMO61228.1"/>
    </source>
</evidence>
<dbReference type="PANTHER" id="PTHR36919:SF2">
    <property type="entry name" value="BLL6627 PROTEIN"/>
    <property type="match status" value="1"/>
</dbReference>
<dbReference type="PANTHER" id="PTHR36919">
    <property type="entry name" value="BLR1215 PROTEIN"/>
    <property type="match status" value="1"/>
</dbReference>
<protein>
    <recommendedName>
        <fullName evidence="1">DUF2147 domain-containing protein</fullName>
    </recommendedName>
</protein>
<comment type="caution">
    <text evidence="2">The sequence shown here is derived from an EMBL/GenBank/DDBJ whole genome shotgun (WGS) entry which is preliminary data.</text>
</comment>
<dbReference type="Gene3D" id="2.40.128.520">
    <property type="match status" value="1"/>
</dbReference>
<gene>
    <name evidence="2" type="ORF">ALQ37_100549</name>
</gene>
<feature type="domain" description="DUF2147" evidence="1">
    <location>
        <begin position="49"/>
        <end position="148"/>
    </location>
</feature>